<evidence type="ECO:0000313" key="5">
    <source>
        <dbReference type="Proteomes" id="UP000270036"/>
    </source>
</evidence>
<protein>
    <recommendedName>
        <fullName evidence="6">DUF4281 domain-containing protein</fullName>
    </recommendedName>
</protein>
<keyword evidence="1" id="KW-0472">Membrane</keyword>
<dbReference type="EMBL" id="LR134441">
    <property type="protein sequence ID" value="VEH97538.1"/>
    <property type="molecule type" value="Genomic_DNA"/>
</dbReference>
<evidence type="ECO:0000313" key="3">
    <source>
        <dbReference type="EMBL" id="VEH97538.1"/>
    </source>
</evidence>
<gene>
    <name evidence="2" type="ORF">HY04_13500</name>
    <name evidence="3" type="ORF">NCTC13489_00879</name>
</gene>
<dbReference type="InterPro" id="IPR025461">
    <property type="entry name" value="ABA4-like"/>
</dbReference>
<dbReference type="Proteomes" id="UP000028349">
    <property type="component" value="Unassembled WGS sequence"/>
</dbReference>
<dbReference type="AlphaFoldDB" id="A0A3S4VD82"/>
<keyword evidence="4" id="KW-1185">Reference proteome</keyword>
<keyword evidence="1" id="KW-0812">Transmembrane</keyword>
<reference evidence="3 5" key="2">
    <citation type="submission" date="2018-12" db="EMBL/GenBank/DDBJ databases">
        <authorList>
            <consortium name="Pathogen Informatics"/>
        </authorList>
    </citation>
    <scope>NUCLEOTIDE SEQUENCE [LARGE SCALE GENOMIC DNA]</scope>
    <source>
        <strain evidence="3 5">NCTC13489</strain>
    </source>
</reference>
<feature type="transmembrane region" description="Helical" evidence="1">
    <location>
        <begin position="6"/>
        <end position="24"/>
    </location>
</feature>
<dbReference type="RefSeq" id="WP_034720498.1">
    <property type="nucleotide sequence ID" value="NZ_FOIX01000003.1"/>
</dbReference>
<feature type="transmembrane region" description="Helical" evidence="1">
    <location>
        <begin position="36"/>
        <end position="58"/>
    </location>
</feature>
<dbReference type="PANTHER" id="PTHR34543:SF1">
    <property type="entry name" value="PROTEIN ABA DEFICIENT 4, CHLOROPLASTIC"/>
    <property type="match status" value="1"/>
</dbReference>
<evidence type="ECO:0000313" key="2">
    <source>
        <dbReference type="EMBL" id="KEY19408.1"/>
    </source>
</evidence>
<proteinExistence type="predicted"/>
<organism evidence="3 5">
    <name type="scientific">Kaistella antarctica</name>
    <dbReference type="NCBI Taxonomy" id="266748"/>
    <lineage>
        <taxon>Bacteria</taxon>
        <taxon>Pseudomonadati</taxon>
        <taxon>Bacteroidota</taxon>
        <taxon>Flavobacteriia</taxon>
        <taxon>Flavobacteriales</taxon>
        <taxon>Weeksellaceae</taxon>
        <taxon>Chryseobacterium group</taxon>
        <taxon>Kaistella</taxon>
    </lineage>
</organism>
<reference evidence="2 4" key="1">
    <citation type="submission" date="2014-07" db="EMBL/GenBank/DDBJ databases">
        <authorList>
            <person name="Pisani N.G."/>
            <person name="Newman J.D."/>
        </authorList>
    </citation>
    <scope>NUCLEOTIDE SEQUENCE [LARGE SCALE GENOMIC DNA]</scope>
    <source>
        <strain evidence="2 4">LMG 24720</strain>
    </source>
</reference>
<name>A0A3S4VD82_9FLAO</name>
<sequence length="151" mass="17193">MKPEILFQILNNLVLLVWILMIVAPKWKVTRKITATFALTIILSIVYGAIIITSFGKVDFMDFGSLDGIVKMLQNSDAWGSSAIWYHFLAFDLFVGSWILKDAQKLGIPHLTIIPCLLFTFMLGPLGFLIYQIVKFGYLRFKKGRLNADLF</sequence>
<evidence type="ECO:0000256" key="1">
    <source>
        <dbReference type="SAM" id="Phobius"/>
    </source>
</evidence>
<accession>A0A3S4VD82</accession>
<feature type="transmembrane region" description="Helical" evidence="1">
    <location>
        <begin position="112"/>
        <end position="134"/>
    </location>
</feature>
<evidence type="ECO:0008006" key="6">
    <source>
        <dbReference type="Google" id="ProtNLM"/>
    </source>
</evidence>
<evidence type="ECO:0000313" key="4">
    <source>
        <dbReference type="Proteomes" id="UP000028349"/>
    </source>
</evidence>
<dbReference type="OrthoDB" id="345237at2"/>
<dbReference type="Proteomes" id="UP000270036">
    <property type="component" value="Chromosome"/>
</dbReference>
<keyword evidence="1" id="KW-1133">Transmembrane helix</keyword>
<dbReference type="Pfam" id="PF14108">
    <property type="entry name" value="ABA4-like"/>
    <property type="match status" value="1"/>
</dbReference>
<dbReference type="KEGG" id="cant:NCTC13489_00879"/>
<dbReference type="EMBL" id="JPEP01000002">
    <property type="protein sequence ID" value="KEY19408.1"/>
    <property type="molecule type" value="Genomic_DNA"/>
</dbReference>
<feature type="transmembrane region" description="Helical" evidence="1">
    <location>
        <begin position="78"/>
        <end position="100"/>
    </location>
</feature>
<dbReference type="PANTHER" id="PTHR34543">
    <property type="entry name" value="PROTEIN ABA DEFICIENT 4, CHLOROPLASTIC"/>
    <property type="match status" value="1"/>
</dbReference>